<dbReference type="InterPro" id="IPR036779">
    <property type="entry name" value="LysM_dom_sf"/>
</dbReference>
<dbReference type="InterPro" id="IPR018392">
    <property type="entry name" value="LysM"/>
</dbReference>
<reference evidence="3" key="1">
    <citation type="journal article" date="2019" name="Int. J. Syst. Evol. Microbiol.">
        <title>The Global Catalogue of Microorganisms (GCM) 10K type strain sequencing project: providing services to taxonomists for standard genome sequencing and annotation.</title>
        <authorList>
            <consortium name="The Broad Institute Genomics Platform"/>
            <consortium name="The Broad Institute Genome Sequencing Center for Infectious Disease"/>
            <person name="Wu L."/>
            <person name="Ma J."/>
        </authorList>
    </citation>
    <scope>NUCLEOTIDE SEQUENCE [LARGE SCALE GENOMIC DNA]</scope>
    <source>
        <strain evidence="3">NBRC 110633</strain>
    </source>
</reference>
<accession>A0ABQ5Y7H3</accession>
<protein>
    <recommendedName>
        <fullName evidence="1">LysM domain-containing protein</fullName>
    </recommendedName>
</protein>
<evidence type="ECO:0000313" key="3">
    <source>
        <dbReference type="Proteomes" id="UP001156669"/>
    </source>
</evidence>
<dbReference type="SMART" id="SM00257">
    <property type="entry name" value="LysM"/>
    <property type="match status" value="1"/>
</dbReference>
<dbReference type="CDD" id="cd00118">
    <property type="entry name" value="LysM"/>
    <property type="match status" value="1"/>
</dbReference>
<dbReference type="Pfam" id="PF01476">
    <property type="entry name" value="LysM"/>
    <property type="match status" value="1"/>
</dbReference>
<evidence type="ECO:0000259" key="1">
    <source>
        <dbReference type="PROSITE" id="PS51782"/>
    </source>
</evidence>
<dbReference type="Proteomes" id="UP001156669">
    <property type="component" value="Unassembled WGS sequence"/>
</dbReference>
<dbReference type="Gene3D" id="3.10.350.10">
    <property type="entry name" value="LysM domain"/>
    <property type="match status" value="1"/>
</dbReference>
<gene>
    <name evidence="2" type="ORF">GCM10007906_31620</name>
</gene>
<keyword evidence="3" id="KW-1185">Reference proteome</keyword>
<dbReference type="EMBL" id="BSOE01000054">
    <property type="protein sequence ID" value="GLR05574.1"/>
    <property type="molecule type" value="Genomic_DNA"/>
</dbReference>
<comment type="caution">
    <text evidence="2">The sequence shown here is derived from an EMBL/GenBank/DDBJ whole genome shotgun (WGS) entry which is preliminary data.</text>
</comment>
<proteinExistence type="predicted"/>
<dbReference type="PROSITE" id="PS51782">
    <property type="entry name" value="LYSM"/>
    <property type="match status" value="1"/>
</dbReference>
<feature type="domain" description="LysM" evidence="1">
    <location>
        <begin position="210"/>
        <end position="256"/>
    </location>
</feature>
<sequence>MREITEMQLPFGLNWIYSSLLLVLMSSQSVFGYEKSANIGVSTGFYNIKEDPNTDKNNSYYSYFIDYTLDDYLLKGQMHHSSNGYFQRYFGLEAGYMYEFDDIYSIYPIIGIDFIDSGVESKLGLGFSVSLSNYFDIFVESKFSRSNPYGDYFVEAGLKFKLSDFDESRTASLEEEVEDLVPQGEVLLINSDTFLKDNKSDISHHRVCIDPYVIVYGDTLSKIARDCKIYLKDLLFLNPKFKSNPDLIYPNQVVMFK</sequence>
<organism evidence="2 3">
    <name type="scientific">Vibrio hyugaensis</name>
    <dbReference type="NCBI Taxonomy" id="1534743"/>
    <lineage>
        <taxon>Bacteria</taxon>
        <taxon>Pseudomonadati</taxon>
        <taxon>Pseudomonadota</taxon>
        <taxon>Gammaproteobacteria</taxon>
        <taxon>Vibrionales</taxon>
        <taxon>Vibrionaceae</taxon>
        <taxon>Vibrio</taxon>
    </lineage>
</organism>
<dbReference type="SUPFAM" id="SSF54106">
    <property type="entry name" value="LysM domain"/>
    <property type="match status" value="1"/>
</dbReference>
<name>A0ABQ5Y7H3_9VIBR</name>
<evidence type="ECO:0000313" key="2">
    <source>
        <dbReference type="EMBL" id="GLR05574.1"/>
    </source>
</evidence>